<dbReference type="InterPro" id="IPR021136">
    <property type="entry name" value="Flagellar_hook_control-like_C"/>
</dbReference>
<feature type="region of interest" description="Disordered" evidence="5">
    <location>
        <begin position="65"/>
        <end position="96"/>
    </location>
</feature>
<dbReference type="InterPro" id="IPR052563">
    <property type="entry name" value="FliK"/>
</dbReference>
<dbReference type="EMBL" id="AAMX01000002">
    <property type="protein sequence ID" value="EAQ32888.1"/>
    <property type="molecule type" value="Genomic_DNA"/>
</dbReference>
<feature type="coiled-coil region" evidence="4">
    <location>
        <begin position="134"/>
        <end position="185"/>
    </location>
</feature>
<keyword evidence="7" id="KW-0282">Flagellum</keyword>
<feature type="compositionally biased region" description="Polar residues" evidence="5">
    <location>
        <begin position="76"/>
        <end position="87"/>
    </location>
</feature>
<evidence type="ECO:0000256" key="3">
    <source>
        <dbReference type="ARBA" id="ARBA00022795"/>
    </source>
</evidence>
<keyword evidence="7" id="KW-0966">Cell projection</keyword>
<dbReference type="Pfam" id="PF02120">
    <property type="entry name" value="Flg_hook"/>
    <property type="match status" value="1"/>
</dbReference>
<keyword evidence="7" id="KW-0969">Cilium</keyword>
<reference evidence="7 8" key="1">
    <citation type="submission" date="2006-01" db="EMBL/GenBank/DDBJ databases">
        <authorList>
            <person name="Brettar I."/>
            <person name="Hofle M."/>
            <person name="Ferriera S."/>
            <person name="Johnson J."/>
            <person name="Kravitz S."/>
            <person name="Halpern A."/>
            <person name="Remington K."/>
            <person name="Beeson K."/>
            <person name="Tran B."/>
            <person name="Rogers Y.-H."/>
            <person name="Friedman R."/>
            <person name="Venter J.C."/>
        </authorList>
    </citation>
    <scope>NUCLEOTIDE SEQUENCE [LARGE SCALE GENOMIC DNA]</scope>
    <source>
        <strain evidence="7 8">OS145</strain>
    </source>
</reference>
<feature type="compositionally biased region" description="Low complexity" evidence="5">
    <location>
        <begin position="339"/>
        <end position="356"/>
    </location>
</feature>
<dbReference type="PANTHER" id="PTHR37533">
    <property type="entry name" value="FLAGELLAR HOOK-LENGTH CONTROL PROTEIN"/>
    <property type="match status" value="1"/>
</dbReference>
<evidence type="ECO:0000259" key="6">
    <source>
        <dbReference type="Pfam" id="PF02120"/>
    </source>
</evidence>
<dbReference type="Gene3D" id="3.30.750.140">
    <property type="match status" value="1"/>
</dbReference>
<dbReference type="CDD" id="cd17470">
    <property type="entry name" value="T3SS_Flik_C"/>
    <property type="match status" value="1"/>
</dbReference>
<dbReference type="PRINTS" id="PR01007">
    <property type="entry name" value="FLGHOOKFLIK"/>
</dbReference>
<feature type="region of interest" description="Disordered" evidence="5">
    <location>
        <begin position="530"/>
        <end position="564"/>
    </location>
</feature>
<dbReference type="Proteomes" id="UP000016543">
    <property type="component" value="Unassembled WGS sequence"/>
</dbReference>
<comment type="caution">
    <text evidence="7">The sequence shown here is derived from an EMBL/GenBank/DDBJ whole genome shotgun (WGS) entry which is preliminary data.</text>
</comment>
<evidence type="ECO:0000313" key="8">
    <source>
        <dbReference type="Proteomes" id="UP000016543"/>
    </source>
</evidence>
<evidence type="ECO:0000256" key="5">
    <source>
        <dbReference type="SAM" id="MobiDB-lite"/>
    </source>
</evidence>
<evidence type="ECO:0000313" key="7">
    <source>
        <dbReference type="EMBL" id="EAQ32888.1"/>
    </source>
</evidence>
<gene>
    <name evidence="7" type="ORF">OS145_03638</name>
</gene>
<keyword evidence="3" id="KW-1005">Bacterial flagellum biogenesis</keyword>
<feature type="region of interest" description="Disordered" evidence="5">
    <location>
        <begin position="1"/>
        <end position="23"/>
    </location>
</feature>
<keyword evidence="4" id="KW-0175">Coiled coil</keyword>
<feature type="compositionally biased region" description="Polar residues" evidence="5">
    <location>
        <begin position="399"/>
        <end position="421"/>
    </location>
</feature>
<comment type="function">
    <text evidence="1">Controls the length of the flagellar hook.</text>
</comment>
<proteinExistence type="inferred from homology"/>
<feature type="domain" description="Flagellar hook-length control protein-like C-terminal" evidence="6">
    <location>
        <begin position="461"/>
        <end position="543"/>
    </location>
</feature>
<evidence type="ECO:0000256" key="1">
    <source>
        <dbReference type="ARBA" id="ARBA00003944"/>
    </source>
</evidence>
<evidence type="ECO:0000256" key="2">
    <source>
        <dbReference type="ARBA" id="ARBA00009149"/>
    </source>
</evidence>
<dbReference type="RefSeq" id="WP_006956179.1">
    <property type="nucleotide sequence ID" value="NZ_CH672407.1"/>
</dbReference>
<keyword evidence="8" id="KW-1185">Reference proteome</keyword>
<accession>A0ABM9WPF3</accession>
<dbReference type="InterPro" id="IPR001635">
    <property type="entry name" value="Flag_hook_Flik"/>
</dbReference>
<protein>
    <submittedName>
        <fullName evidence="7">Flagellar hook-length control protein</fullName>
    </submittedName>
</protein>
<feature type="region of interest" description="Disordered" evidence="5">
    <location>
        <begin position="395"/>
        <end position="421"/>
    </location>
</feature>
<feature type="compositionally biased region" description="Polar residues" evidence="5">
    <location>
        <begin position="1"/>
        <end position="10"/>
    </location>
</feature>
<sequence length="584" mass="64361">MPQIIQLTTNVSSSSVKGDSSKDFTDVDMMDVSGRDFAKLMPSASEEPRARQLFARGEVDINSPHRAFEKPEYSNELPQSSLSQRLSASKEHASEARDWVETIDRMRDLLINSEESHADTETSIEISKQDQATLDEMEQWLAKLDADVTQLQSDEQLSADQQGVLSQLTQKIAEMRQVVADAQQAGFMPKETLDKATDGLMAELAQFETQVIQPHQKKQWTDIEAMLDEDSEEPLAMLSEIEMPKLNPEQKDWLTKELDAFHKQQPNASLTEAMNHIKGALETSKQFDAGQKSTLSNWIDHYQSALQKSDKQVQLASTIPASLHTKSTQSERVDSVNATEKSGGSSSSDNGKSTSESVKDEDTKPAADKSMMAKFVKEQLNNGSTRSQGMATEAELSAVSGSGMDTSLTQHTQSSAAHMSAITQTQQAMTKVDGMSVAQAQTAADKPLDLQQQETAQKLQERIQLMVSKNINRADIRLDPPELGSMHVRIHTQGDQTTVQFQVQSAQARDAIEQSMPRLREMLEQQGLNLAQSTVSEQQSGQGNESSSGRGTGFANNGDSEEPVLQLDGAVDDFLEQGRLDFYV</sequence>
<dbReference type="PANTHER" id="PTHR37533:SF2">
    <property type="entry name" value="FLAGELLAR HOOK-LENGTH CONTROL PROTEIN"/>
    <property type="match status" value="1"/>
</dbReference>
<evidence type="ECO:0000256" key="4">
    <source>
        <dbReference type="SAM" id="Coils"/>
    </source>
</evidence>
<comment type="similarity">
    <text evidence="2">Belongs to the FliK family.</text>
</comment>
<feature type="compositionally biased region" description="Basic and acidic residues" evidence="5">
    <location>
        <begin position="357"/>
        <end position="367"/>
    </location>
</feature>
<dbReference type="InterPro" id="IPR038610">
    <property type="entry name" value="FliK-like_C_sf"/>
</dbReference>
<feature type="region of interest" description="Disordered" evidence="5">
    <location>
        <begin position="320"/>
        <end position="370"/>
    </location>
</feature>
<name>A0ABM9WPF3_9GAMM</name>
<organism evidence="7 8">
    <name type="scientific">Idiomarina baltica OS145</name>
    <dbReference type="NCBI Taxonomy" id="314276"/>
    <lineage>
        <taxon>Bacteria</taxon>
        <taxon>Pseudomonadati</taxon>
        <taxon>Pseudomonadota</taxon>
        <taxon>Gammaproteobacteria</taxon>
        <taxon>Alteromonadales</taxon>
        <taxon>Idiomarinaceae</taxon>
        <taxon>Idiomarina</taxon>
    </lineage>
</organism>
<feature type="compositionally biased region" description="Low complexity" evidence="5">
    <location>
        <begin position="536"/>
        <end position="549"/>
    </location>
</feature>